<sequence>MLFNAIEASARAHSSLSVSSGQSGSQQARLIQSSTNNHSHNYDEQQQSEEASSPIWKPRPGSAPLSGRYYQ</sequence>
<feature type="compositionally biased region" description="Low complexity" evidence="1">
    <location>
        <begin position="8"/>
        <end position="27"/>
    </location>
</feature>
<accession>A0A1V9XKZ6</accession>
<protein>
    <submittedName>
        <fullName evidence="2">Protein still life</fullName>
    </submittedName>
</protein>
<feature type="compositionally biased region" description="Polar residues" evidence="1">
    <location>
        <begin position="28"/>
        <end position="51"/>
    </location>
</feature>
<dbReference type="AlphaFoldDB" id="A0A1V9XKZ6"/>
<evidence type="ECO:0000256" key="1">
    <source>
        <dbReference type="SAM" id="MobiDB-lite"/>
    </source>
</evidence>
<keyword evidence="3" id="KW-1185">Reference proteome</keyword>
<organism evidence="2 3">
    <name type="scientific">Tropilaelaps mercedesae</name>
    <dbReference type="NCBI Taxonomy" id="418985"/>
    <lineage>
        <taxon>Eukaryota</taxon>
        <taxon>Metazoa</taxon>
        <taxon>Ecdysozoa</taxon>
        <taxon>Arthropoda</taxon>
        <taxon>Chelicerata</taxon>
        <taxon>Arachnida</taxon>
        <taxon>Acari</taxon>
        <taxon>Parasitiformes</taxon>
        <taxon>Mesostigmata</taxon>
        <taxon>Gamasina</taxon>
        <taxon>Dermanyssoidea</taxon>
        <taxon>Laelapidae</taxon>
        <taxon>Tropilaelaps</taxon>
    </lineage>
</organism>
<proteinExistence type="predicted"/>
<dbReference type="EMBL" id="MNPL01008731">
    <property type="protein sequence ID" value="OQR74111.1"/>
    <property type="molecule type" value="Genomic_DNA"/>
</dbReference>
<evidence type="ECO:0000313" key="2">
    <source>
        <dbReference type="EMBL" id="OQR74111.1"/>
    </source>
</evidence>
<reference evidence="2 3" key="1">
    <citation type="journal article" date="2017" name="Gigascience">
        <title>Draft genome of the honey bee ectoparasitic mite, Tropilaelaps mercedesae, is shaped by the parasitic life history.</title>
        <authorList>
            <person name="Dong X."/>
            <person name="Armstrong S.D."/>
            <person name="Xia D."/>
            <person name="Makepeace B.L."/>
            <person name="Darby A.C."/>
            <person name="Kadowaki T."/>
        </authorList>
    </citation>
    <scope>NUCLEOTIDE SEQUENCE [LARGE SCALE GENOMIC DNA]</scope>
    <source>
        <strain evidence="2">Wuxi-XJTLU</strain>
    </source>
</reference>
<evidence type="ECO:0000313" key="3">
    <source>
        <dbReference type="Proteomes" id="UP000192247"/>
    </source>
</evidence>
<comment type="caution">
    <text evidence="2">The sequence shown here is derived from an EMBL/GenBank/DDBJ whole genome shotgun (WGS) entry which is preliminary data.</text>
</comment>
<feature type="region of interest" description="Disordered" evidence="1">
    <location>
        <begin position="1"/>
        <end position="71"/>
    </location>
</feature>
<dbReference type="Proteomes" id="UP000192247">
    <property type="component" value="Unassembled WGS sequence"/>
</dbReference>
<dbReference type="InParanoid" id="A0A1V9XKZ6"/>
<name>A0A1V9XKZ6_9ACAR</name>
<gene>
    <name evidence="2" type="ORF">BIW11_03464</name>
</gene>